<feature type="domain" description="MmgE/PrpD C-terminal" evidence="3">
    <location>
        <begin position="266"/>
        <end position="434"/>
    </location>
</feature>
<dbReference type="SUPFAM" id="SSF103378">
    <property type="entry name" value="2-methylcitrate dehydratase PrpD"/>
    <property type="match status" value="1"/>
</dbReference>
<evidence type="ECO:0000259" key="2">
    <source>
        <dbReference type="Pfam" id="PF03972"/>
    </source>
</evidence>
<dbReference type="InterPro" id="IPR042188">
    <property type="entry name" value="MmgE/PrpD_sf_2"/>
</dbReference>
<protein>
    <recommendedName>
        <fullName evidence="6">MmgE/PrpD family protein</fullName>
    </recommendedName>
</protein>
<dbReference type="EMBL" id="CP022098">
    <property type="protein sequence ID" value="ATB42185.1"/>
    <property type="molecule type" value="Genomic_DNA"/>
</dbReference>
<evidence type="ECO:0008006" key="6">
    <source>
        <dbReference type="Google" id="ProtNLM"/>
    </source>
</evidence>
<dbReference type="InterPro" id="IPR005656">
    <property type="entry name" value="MmgE_PrpD"/>
</dbReference>
<dbReference type="PANTHER" id="PTHR16943:SF8">
    <property type="entry name" value="2-METHYLCITRATE DEHYDRATASE"/>
    <property type="match status" value="1"/>
</dbReference>
<dbReference type="GO" id="GO:0016829">
    <property type="term" value="F:lyase activity"/>
    <property type="evidence" value="ECO:0007669"/>
    <property type="project" value="InterPro"/>
</dbReference>
<dbReference type="Gene3D" id="1.10.4100.10">
    <property type="entry name" value="2-methylcitrate dehydratase PrpD"/>
    <property type="match status" value="1"/>
</dbReference>
<dbReference type="Pfam" id="PF03972">
    <property type="entry name" value="MmgE_PrpD_N"/>
    <property type="match status" value="1"/>
</dbReference>
<dbReference type="Proteomes" id="UP000217257">
    <property type="component" value="Chromosome"/>
</dbReference>
<sequence length="459" mass="49292">MELQLAEHVVHTRYEALGEAVIYSTKSFILDTLGVSFAGARVAAVQPLLEYVLEQGGRGESTILGNGTRVAAEQAALINGTLAHVLDYDETHVAANVHANATVFPAALAVAEQRGRVSGRELLTAIALGVDLTCRLGVAAREGMNEGWWPTSLFGTFGAAAATARLLGLDVRGVRQTLGLAYAQAMGNRQALLDGGAAKYLQCGLAARAAVTAGHLARAGFTGATRFLSGPFGLSALYTGGAFSEAILLDGLGRRFLGTELICKLHPCCSAAQAPLQAALELMRDHPIDARRLAGIRVLAPREVAEQLGRPHEVGSTRIQLQVNLPYLVAAAMVRRRFTLQDLEEDALQDDPEVLQLARRVTVEASSPSGPRGAELPVTVELMARDGTRWQRTLEVQAGDPSRPDLRERILDKFRSCLRQGGEEAPRARSEQLIERILHLEELETLDCLTEAFGARSKT</sequence>
<organism evidence="4 5">
    <name type="scientific">Cystobacter fuscus</name>
    <dbReference type="NCBI Taxonomy" id="43"/>
    <lineage>
        <taxon>Bacteria</taxon>
        <taxon>Pseudomonadati</taxon>
        <taxon>Myxococcota</taxon>
        <taxon>Myxococcia</taxon>
        <taxon>Myxococcales</taxon>
        <taxon>Cystobacterineae</taxon>
        <taxon>Archangiaceae</taxon>
        <taxon>Cystobacter</taxon>
    </lineage>
</organism>
<dbReference type="InterPro" id="IPR045337">
    <property type="entry name" value="MmgE_PrpD_C"/>
</dbReference>
<dbReference type="InterPro" id="IPR045336">
    <property type="entry name" value="MmgE_PrpD_N"/>
</dbReference>
<comment type="similarity">
    <text evidence="1">Belongs to the PrpD family.</text>
</comment>
<evidence type="ECO:0000259" key="3">
    <source>
        <dbReference type="Pfam" id="PF19305"/>
    </source>
</evidence>
<evidence type="ECO:0000313" key="5">
    <source>
        <dbReference type="Proteomes" id="UP000217257"/>
    </source>
</evidence>
<evidence type="ECO:0000256" key="1">
    <source>
        <dbReference type="ARBA" id="ARBA00006174"/>
    </source>
</evidence>
<feature type="domain" description="MmgE/PrpD N-terminal" evidence="2">
    <location>
        <begin position="4"/>
        <end position="241"/>
    </location>
</feature>
<dbReference type="Gene3D" id="3.30.1330.120">
    <property type="entry name" value="2-methylcitrate dehydratase PrpD"/>
    <property type="match status" value="1"/>
</dbReference>
<dbReference type="Pfam" id="PF19305">
    <property type="entry name" value="MmgE_PrpD_C"/>
    <property type="match status" value="1"/>
</dbReference>
<name>A0A250JE76_9BACT</name>
<proteinExistence type="inferred from homology"/>
<evidence type="ECO:0000313" key="4">
    <source>
        <dbReference type="EMBL" id="ATB42185.1"/>
    </source>
</evidence>
<dbReference type="RefSeq" id="WP_232537061.1">
    <property type="nucleotide sequence ID" value="NZ_CP022098.1"/>
</dbReference>
<gene>
    <name evidence="4" type="ORF">CYFUS_007662</name>
</gene>
<dbReference type="InterPro" id="IPR042183">
    <property type="entry name" value="MmgE/PrpD_sf_1"/>
</dbReference>
<dbReference type="PANTHER" id="PTHR16943">
    <property type="entry name" value="2-METHYLCITRATE DEHYDRATASE-RELATED"/>
    <property type="match status" value="1"/>
</dbReference>
<dbReference type="InterPro" id="IPR036148">
    <property type="entry name" value="MmgE/PrpD_sf"/>
</dbReference>
<dbReference type="KEGG" id="cfus:CYFUS_007662"/>
<accession>A0A250JE76</accession>
<dbReference type="AlphaFoldDB" id="A0A250JE76"/>
<reference evidence="4 5" key="1">
    <citation type="submission" date="2017-06" db="EMBL/GenBank/DDBJ databases">
        <title>Sequencing and comparative analysis of myxobacterial genomes.</title>
        <authorList>
            <person name="Rupp O."/>
            <person name="Goesmann A."/>
            <person name="Sogaard-Andersen L."/>
        </authorList>
    </citation>
    <scope>NUCLEOTIDE SEQUENCE [LARGE SCALE GENOMIC DNA]</scope>
    <source>
        <strain evidence="4 5">DSM 52655</strain>
    </source>
</reference>